<dbReference type="CDD" id="cd03139">
    <property type="entry name" value="GATase1_PfpI_2"/>
    <property type="match status" value="1"/>
</dbReference>
<proteinExistence type="predicted"/>
<evidence type="ECO:0000313" key="3">
    <source>
        <dbReference type="Proteomes" id="UP001185092"/>
    </source>
</evidence>
<protein>
    <submittedName>
        <fullName evidence="2">Transcriptional regulator GlxA family with amidase domain</fullName>
    </submittedName>
</protein>
<dbReference type="PANTHER" id="PTHR43130">
    <property type="entry name" value="ARAC-FAMILY TRANSCRIPTIONAL REGULATOR"/>
    <property type="match status" value="1"/>
</dbReference>
<dbReference type="InterPro" id="IPR002818">
    <property type="entry name" value="DJ-1/PfpI"/>
</dbReference>
<evidence type="ECO:0000313" key="2">
    <source>
        <dbReference type="EMBL" id="MDR6240646.1"/>
    </source>
</evidence>
<dbReference type="InterPro" id="IPR052158">
    <property type="entry name" value="INH-QAR"/>
</dbReference>
<dbReference type="EMBL" id="JAVDQD010000005">
    <property type="protein sequence ID" value="MDR6240646.1"/>
    <property type="molecule type" value="Genomic_DNA"/>
</dbReference>
<dbReference type="InterPro" id="IPR029062">
    <property type="entry name" value="Class_I_gatase-like"/>
</dbReference>
<organism evidence="2 3">
    <name type="scientific">Aureibacter tunicatorum</name>
    <dbReference type="NCBI Taxonomy" id="866807"/>
    <lineage>
        <taxon>Bacteria</taxon>
        <taxon>Pseudomonadati</taxon>
        <taxon>Bacteroidota</taxon>
        <taxon>Cytophagia</taxon>
        <taxon>Cytophagales</taxon>
        <taxon>Persicobacteraceae</taxon>
        <taxon>Aureibacter</taxon>
    </lineage>
</organism>
<accession>A0AAE3XRN3</accession>
<feature type="domain" description="DJ-1/PfpI" evidence="1">
    <location>
        <begin position="30"/>
        <end position="199"/>
    </location>
</feature>
<dbReference type="Gene3D" id="3.40.50.880">
    <property type="match status" value="1"/>
</dbReference>
<dbReference type="Pfam" id="PF01965">
    <property type="entry name" value="DJ-1_PfpI"/>
    <property type="match status" value="1"/>
</dbReference>
<gene>
    <name evidence="2" type="ORF">HNQ88_003722</name>
</gene>
<comment type="caution">
    <text evidence="2">The sequence shown here is derived from an EMBL/GenBank/DDBJ whole genome shotgun (WGS) entry which is preliminary data.</text>
</comment>
<dbReference type="GO" id="GO:0006355">
    <property type="term" value="P:regulation of DNA-templated transcription"/>
    <property type="evidence" value="ECO:0007669"/>
    <property type="project" value="TreeGrafter"/>
</dbReference>
<evidence type="ECO:0000259" key="1">
    <source>
        <dbReference type="Pfam" id="PF01965"/>
    </source>
</evidence>
<dbReference type="Proteomes" id="UP001185092">
    <property type="component" value="Unassembled WGS sequence"/>
</dbReference>
<sequence>MIDSYFTFAYNIISLDIIYKTLASINMKKNVGILIFNNVEVLDFAGPFEVFSVASELHNFDLFNVFTISKHKEAISTVNDMSVNPKYDFENHPSIDILIISGGTGTRQIMHDERILAWLESISSKAEYVLSICSGARFLAQLGILNNAPFCTHHEVYDHIIKVDPTAIPVKDKRFIGHNNVYTSGGISAGIDLSFHIVQKIYGEQVALATAKYMEYDWKK</sequence>
<reference evidence="2" key="1">
    <citation type="submission" date="2023-07" db="EMBL/GenBank/DDBJ databases">
        <title>Genomic Encyclopedia of Type Strains, Phase IV (KMG-IV): sequencing the most valuable type-strain genomes for metagenomic binning, comparative biology and taxonomic classification.</title>
        <authorList>
            <person name="Goeker M."/>
        </authorList>
    </citation>
    <scope>NUCLEOTIDE SEQUENCE</scope>
    <source>
        <strain evidence="2">DSM 26174</strain>
    </source>
</reference>
<dbReference type="SUPFAM" id="SSF52317">
    <property type="entry name" value="Class I glutamine amidotransferase-like"/>
    <property type="match status" value="1"/>
</dbReference>
<dbReference type="AlphaFoldDB" id="A0AAE3XRN3"/>
<name>A0AAE3XRN3_9BACT</name>
<dbReference type="PANTHER" id="PTHR43130:SF14">
    <property type="entry name" value="DJ-1_PFPI DOMAIN-CONTAINING PROTEIN"/>
    <property type="match status" value="1"/>
</dbReference>
<keyword evidence="3" id="KW-1185">Reference proteome</keyword>